<feature type="region of interest" description="Disordered" evidence="1">
    <location>
        <begin position="1"/>
        <end position="80"/>
    </location>
</feature>
<organism evidence="2 3">
    <name type="scientific">Micromonospora arida</name>
    <dbReference type="NCBI Taxonomy" id="2203715"/>
    <lineage>
        <taxon>Bacteria</taxon>
        <taxon>Bacillati</taxon>
        <taxon>Actinomycetota</taxon>
        <taxon>Actinomycetes</taxon>
        <taxon>Micromonosporales</taxon>
        <taxon>Micromonosporaceae</taxon>
        <taxon>Micromonospora</taxon>
    </lineage>
</organism>
<gene>
    <name evidence="2" type="ORF">DLJ58_00075</name>
</gene>
<feature type="compositionally biased region" description="Low complexity" evidence="1">
    <location>
        <begin position="11"/>
        <end position="37"/>
    </location>
</feature>
<protein>
    <submittedName>
        <fullName evidence="2">Uncharacterized protein</fullName>
    </submittedName>
</protein>
<evidence type="ECO:0000313" key="3">
    <source>
        <dbReference type="Proteomes" id="UP000266889"/>
    </source>
</evidence>
<proteinExistence type="predicted"/>
<dbReference type="AlphaFoldDB" id="A0A3N9XS86"/>
<comment type="caution">
    <text evidence="2">The sequence shown here is derived from an EMBL/GenBank/DDBJ whole genome shotgun (WGS) entry which is preliminary data.</text>
</comment>
<keyword evidence="3" id="KW-1185">Reference proteome</keyword>
<evidence type="ECO:0000313" key="2">
    <source>
        <dbReference type="EMBL" id="RQX15965.1"/>
    </source>
</evidence>
<reference evidence="2 3" key="1">
    <citation type="submission" date="2018-05" db="EMBL/GenBank/DDBJ databases">
        <title>Micromonospora from Atacama Desert.</title>
        <authorList>
            <person name="Carro L."/>
            <person name="Goodfellow M."/>
            <person name="Klenk H.-P."/>
        </authorList>
    </citation>
    <scope>NUCLEOTIDE SEQUENCE [LARGE SCALE GENOMIC DNA]</scope>
    <source>
        <strain evidence="2 3">LB32</strain>
    </source>
</reference>
<name>A0A3N9XS86_9ACTN</name>
<evidence type="ECO:0000256" key="1">
    <source>
        <dbReference type="SAM" id="MobiDB-lite"/>
    </source>
</evidence>
<dbReference type="Proteomes" id="UP000266889">
    <property type="component" value="Unassembled WGS sequence"/>
</dbReference>
<feature type="compositionally biased region" description="Basic and acidic residues" evidence="1">
    <location>
        <begin position="67"/>
        <end position="80"/>
    </location>
</feature>
<feature type="non-terminal residue" evidence="2">
    <location>
        <position position="1"/>
    </location>
</feature>
<sequence>ARTPRPAGATDGPIPADQPAPGAGPAAKPAPDAGPAAETVPGVGSVDQTAPGAGLAASDGEPIADPPGRDGRSDHDGGTA</sequence>
<accession>A0A3N9XS86</accession>
<dbReference type="EMBL" id="QGSY01000012">
    <property type="protein sequence ID" value="RQX15965.1"/>
    <property type="molecule type" value="Genomic_DNA"/>
</dbReference>